<organism evidence="2">
    <name type="scientific">Arundo donax</name>
    <name type="common">Giant reed</name>
    <name type="synonym">Donax arundinaceus</name>
    <dbReference type="NCBI Taxonomy" id="35708"/>
    <lineage>
        <taxon>Eukaryota</taxon>
        <taxon>Viridiplantae</taxon>
        <taxon>Streptophyta</taxon>
        <taxon>Embryophyta</taxon>
        <taxon>Tracheophyta</taxon>
        <taxon>Spermatophyta</taxon>
        <taxon>Magnoliopsida</taxon>
        <taxon>Liliopsida</taxon>
        <taxon>Poales</taxon>
        <taxon>Poaceae</taxon>
        <taxon>PACMAD clade</taxon>
        <taxon>Arundinoideae</taxon>
        <taxon>Arundineae</taxon>
        <taxon>Arundo</taxon>
    </lineage>
</organism>
<reference evidence="2" key="2">
    <citation type="journal article" date="2015" name="Data Brief">
        <title>Shoot transcriptome of the giant reed, Arundo donax.</title>
        <authorList>
            <person name="Barrero R.A."/>
            <person name="Guerrero F.D."/>
            <person name="Moolhuijzen P."/>
            <person name="Goolsby J.A."/>
            <person name="Tidwell J."/>
            <person name="Bellgard S.E."/>
            <person name="Bellgard M.I."/>
        </authorList>
    </citation>
    <scope>NUCLEOTIDE SEQUENCE</scope>
    <source>
        <tissue evidence="2">Shoot tissue taken approximately 20 cm above the soil surface</tissue>
    </source>
</reference>
<reference evidence="2" key="1">
    <citation type="submission" date="2014-09" db="EMBL/GenBank/DDBJ databases">
        <authorList>
            <person name="Magalhaes I.L.F."/>
            <person name="Oliveira U."/>
            <person name="Santos F.R."/>
            <person name="Vidigal T.H.D.A."/>
            <person name="Brescovit A.D."/>
            <person name="Santos A.J."/>
        </authorList>
    </citation>
    <scope>NUCLEOTIDE SEQUENCE</scope>
    <source>
        <tissue evidence="2">Shoot tissue taken approximately 20 cm above the soil surface</tissue>
    </source>
</reference>
<feature type="transmembrane region" description="Helical" evidence="1">
    <location>
        <begin position="34"/>
        <end position="55"/>
    </location>
</feature>
<evidence type="ECO:0000256" key="1">
    <source>
        <dbReference type="SAM" id="Phobius"/>
    </source>
</evidence>
<protein>
    <submittedName>
        <fullName evidence="2">Uncharacterized protein</fullName>
    </submittedName>
</protein>
<evidence type="ECO:0000313" key="2">
    <source>
        <dbReference type="EMBL" id="JAE07441.1"/>
    </source>
</evidence>
<feature type="transmembrane region" description="Helical" evidence="1">
    <location>
        <begin position="12"/>
        <end position="28"/>
    </location>
</feature>
<keyword evidence="1" id="KW-0472">Membrane</keyword>
<sequence>MQILHVNHSKRELIVYLYFVSVILYYDGDYNSVCLRLLLCFSSCLICNTLVWRLLAI</sequence>
<name>A0A0A9FBB1_ARUDO</name>
<keyword evidence="1" id="KW-1133">Transmembrane helix</keyword>
<keyword evidence="1" id="KW-0812">Transmembrane</keyword>
<dbReference type="EMBL" id="GBRH01190455">
    <property type="protein sequence ID" value="JAE07441.1"/>
    <property type="molecule type" value="Transcribed_RNA"/>
</dbReference>
<proteinExistence type="predicted"/>
<dbReference type="AlphaFoldDB" id="A0A0A9FBB1"/>
<accession>A0A0A9FBB1</accession>